<comment type="caution">
    <text evidence="1">The sequence shown here is derived from an EMBL/GenBank/DDBJ whole genome shotgun (WGS) entry which is preliminary data.</text>
</comment>
<dbReference type="AlphaFoldDB" id="A0A448WG71"/>
<name>A0A448WG71_9PLAT</name>
<sequence>MERRLQGTRLGVVAVMCYHQVIRRFRYGGEILGHGMLKCFDISSCTFFSDKLYETWPLQFLSQRPSFVAEKQKRLFYRASNYLTGGLKGY</sequence>
<keyword evidence="2" id="KW-1185">Reference proteome</keyword>
<protein>
    <submittedName>
        <fullName evidence="1">Uncharacterized protein</fullName>
    </submittedName>
</protein>
<accession>A0A448WG71</accession>
<evidence type="ECO:0000313" key="1">
    <source>
        <dbReference type="EMBL" id="VEL10996.1"/>
    </source>
</evidence>
<proteinExistence type="predicted"/>
<dbReference type="EMBL" id="CAAALY010010544">
    <property type="protein sequence ID" value="VEL10996.1"/>
    <property type="molecule type" value="Genomic_DNA"/>
</dbReference>
<reference evidence="1" key="1">
    <citation type="submission" date="2018-11" db="EMBL/GenBank/DDBJ databases">
        <authorList>
            <consortium name="Pathogen Informatics"/>
        </authorList>
    </citation>
    <scope>NUCLEOTIDE SEQUENCE</scope>
</reference>
<gene>
    <name evidence="1" type="ORF">PXEA_LOCUS4436</name>
</gene>
<dbReference type="Proteomes" id="UP000784294">
    <property type="component" value="Unassembled WGS sequence"/>
</dbReference>
<organism evidence="1 2">
    <name type="scientific">Protopolystoma xenopodis</name>
    <dbReference type="NCBI Taxonomy" id="117903"/>
    <lineage>
        <taxon>Eukaryota</taxon>
        <taxon>Metazoa</taxon>
        <taxon>Spiralia</taxon>
        <taxon>Lophotrochozoa</taxon>
        <taxon>Platyhelminthes</taxon>
        <taxon>Monogenea</taxon>
        <taxon>Polyopisthocotylea</taxon>
        <taxon>Polystomatidea</taxon>
        <taxon>Polystomatidae</taxon>
        <taxon>Protopolystoma</taxon>
    </lineage>
</organism>
<evidence type="ECO:0000313" key="2">
    <source>
        <dbReference type="Proteomes" id="UP000784294"/>
    </source>
</evidence>